<dbReference type="PROSITE" id="PS00615">
    <property type="entry name" value="C_TYPE_LECTIN_1"/>
    <property type="match status" value="1"/>
</dbReference>
<dbReference type="InterPro" id="IPR018378">
    <property type="entry name" value="C-type_lectin_CS"/>
</dbReference>
<gene>
    <name evidence="3" type="ORF">OKIOD_LOCUS2253</name>
</gene>
<feature type="domain" description="C-type lectin" evidence="2">
    <location>
        <begin position="522"/>
        <end position="635"/>
    </location>
</feature>
<dbReference type="InterPro" id="IPR016186">
    <property type="entry name" value="C-type_lectin-like/link_sf"/>
</dbReference>
<name>A0ABN7RW04_OIKDI</name>
<dbReference type="SUPFAM" id="SSF56436">
    <property type="entry name" value="C-type lectin-like"/>
    <property type="match status" value="3"/>
</dbReference>
<dbReference type="CDD" id="cd00037">
    <property type="entry name" value="CLECT"/>
    <property type="match status" value="1"/>
</dbReference>
<keyword evidence="1" id="KW-1015">Disulfide bond</keyword>
<protein>
    <submittedName>
        <fullName evidence="3">Oidioi.mRNA.OKI2018_I69.PAR.g10695.t1.cds</fullName>
    </submittedName>
</protein>
<keyword evidence="4" id="KW-1185">Reference proteome</keyword>
<dbReference type="PANTHER" id="PTHR45784">
    <property type="entry name" value="C-TYPE LECTIN DOMAIN FAMILY 20 MEMBER A-RELATED"/>
    <property type="match status" value="1"/>
</dbReference>
<accession>A0ABN7RW04</accession>
<reference evidence="3 4" key="1">
    <citation type="submission" date="2021-04" db="EMBL/GenBank/DDBJ databases">
        <authorList>
            <person name="Bliznina A."/>
        </authorList>
    </citation>
    <scope>NUCLEOTIDE SEQUENCE [LARGE SCALE GENOMIC DNA]</scope>
</reference>
<dbReference type="Pfam" id="PF00059">
    <property type="entry name" value="Lectin_C"/>
    <property type="match status" value="3"/>
</dbReference>
<dbReference type="InterPro" id="IPR001304">
    <property type="entry name" value="C-type_lectin-like"/>
</dbReference>
<dbReference type="EMBL" id="OU015568">
    <property type="protein sequence ID" value="CAG5084626.1"/>
    <property type="molecule type" value="Genomic_DNA"/>
</dbReference>
<feature type="domain" description="C-type lectin" evidence="2">
    <location>
        <begin position="210"/>
        <end position="321"/>
    </location>
</feature>
<evidence type="ECO:0000313" key="4">
    <source>
        <dbReference type="Proteomes" id="UP001158576"/>
    </source>
</evidence>
<sequence>MERIKELGIPLYISGGECDSYLTYPTFEEVDVPEYDIKRSVASNLKVLSNTLDDWVSSFVCLEEDTFEAKKNLHVLSRIIDNLEELAQKLTGDDAPQLFYYSISDEAMDGEAAANYCYEKDMWLADPANNIKKDLILDALDGQEGEFWVYNYYSCGTIDANGAETVKDCSTQPGFIDTLRVICEAGELSETTTTTTTPTTTTTLVPPEDCYAIITMDGQEKYDDAATKCQDIGAAVFYARTVDEYNQFLESGDKRKEWYGIKRTSKYSTTWVNSNGGSEFYTNWNWGEPNNSGYNEGCGEIGITGGLNDIPCDTYRAYSCAKVLPFGESFTNPDDEICQCTGTGLICKPKYTCGVFEKQEEKEYYADAKANCEAAGGHLAFFKNENEFDLFMDMAKEAEQWIGYERTGPGEEDWITADGSEDFYTNWKNNEPDNEDDNEYCAEIDVEDDGKMSDVPCKYTKDQRGKGEGESKRHYTCRKEVGPGEFFFINIKDDKKGPKGKNKEQICECTENGAECEELLECPQFIRMEGEVTYANASAICAEHNGYVSFFEDEDEFEEFMDEDVKRKEWLGIVRTGYDSDDWETADGEDDFYINWNSGEPNNSGGNEWCGEILMMNGGVFNDVPCDAKRAFSCRITKMKRGKC</sequence>
<organism evidence="3 4">
    <name type="scientific">Oikopleura dioica</name>
    <name type="common">Tunicate</name>
    <dbReference type="NCBI Taxonomy" id="34765"/>
    <lineage>
        <taxon>Eukaryota</taxon>
        <taxon>Metazoa</taxon>
        <taxon>Chordata</taxon>
        <taxon>Tunicata</taxon>
        <taxon>Appendicularia</taxon>
        <taxon>Copelata</taxon>
        <taxon>Oikopleuridae</taxon>
        <taxon>Oikopleura</taxon>
    </lineage>
</organism>
<dbReference type="PANTHER" id="PTHR45784:SF3">
    <property type="entry name" value="C-TYPE LECTIN DOMAIN FAMILY 4 MEMBER K-LIKE-RELATED"/>
    <property type="match status" value="1"/>
</dbReference>
<dbReference type="Gene3D" id="3.10.100.10">
    <property type="entry name" value="Mannose-Binding Protein A, subunit A"/>
    <property type="match status" value="3"/>
</dbReference>
<dbReference type="PROSITE" id="PS50041">
    <property type="entry name" value="C_TYPE_LECTIN_2"/>
    <property type="match status" value="3"/>
</dbReference>
<dbReference type="Proteomes" id="UP001158576">
    <property type="component" value="Chromosome PAR"/>
</dbReference>
<evidence type="ECO:0000256" key="1">
    <source>
        <dbReference type="ARBA" id="ARBA00023157"/>
    </source>
</evidence>
<evidence type="ECO:0000313" key="3">
    <source>
        <dbReference type="EMBL" id="CAG5084626.1"/>
    </source>
</evidence>
<proteinExistence type="predicted"/>
<evidence type="ECO:0000259" key="2">
    <source>
        <dbReference type="PROSITE" id="PS50041"/>
    </source>
</evidence>
<dbReference type="InterPro" id="IPR016187">
    <property type="entry name" value="CTDL_fold"/>
</dbReference>
<dbReference type="SMART" id="SM00034">
    <property type="entry name" value="CLECT"/>
    <property type="match status" value="3"/>
</dbReference>
<feature type="domain" description="C-type lectin" evidence="2">
    <location>
        <begin position="353"/>
        <end position="457"/>
    </location>
</feature>